<evidence type="ECO:0000313" key="1">
    <source>
        <dbReference type="EMBL" id="SMC88897.1"/>
    </source>
</evidence>
<dbReference type="OrthoDB" id="767088at2"/>
<dbReference type="STRING" id="151894.SAMN04488524_3256"/>
<dbReference type="InterPro" id="IPR046233">
    <property type="entry name" value="DUF6266"/>
</dbReference>
<evidence type="ECO:0000313" key="2">
    <source>
        <dbReference type="Proteomes" id="UP000192756"/>
    </source>
</evidence>
<sequence length="214" mass="22861">MGIQHLGAFGGFVNKTGALVGHRTGGQNVITAIPHPSNKPPTTAQLNQRAKFRLLGSFLRRMTVLIRVGFEESRLQKQSAFSAAFKENYYNAITGVAPNFTINYPMLVYSKGILSGPYTASALAVAGSKIEVTWTAQIATGVGEATDKITVVAYNPAKKQFAMLAGAALRSALTFNLQVPPDWAGDGCHVWASMVSTDGKKASDSQYLGLHTIL</sequence>
<dbReference type="RefSeq" id="WP_084240049.1">
    <property type="nucleotide sequence ID" value="NZ_FWXT01000002.1"/>
</dbReference>
<proteinExistence type="predicted"/>
<organism evidence="1 2">
    <name type="scientific">Pedobacter africanus</name>
    <dbReference type="NCBI Taxonomy" id="151894"/>
    <lineage>
        <taxon>Bacteria</taxon>
        <taxon>Pseudomonadati</taxon>
        <taxon>Bacteroidota</taxon>
        <taxon>Sphingobacteriia</taxon>
        <taxon>Sphingobacteriales</taxon>
        <taxon>Sphingobacteriaceae</taxon>
        <taxon>Pedobacter</taxon>
    </lineage>
</organism>
<dbReference type="AlphaFoldDB" id="A0A1W2CUI7"/>
<dbReference type="Proteomes" id="UP000192756">
    <property type="component" value="Unassembled WGS sequence"/>
</dbReference>
<reference evidence="2" key="1">
    <citation type="submission" date="2017-04" db="EMBL/GenBank/DDBJ databases">
        <authorList>
            <person name="Varghese N."/>
            <person name="Submissions S."/>
        </authorList>
    </citation>
    <scope>NUCLEOTIDE SEQUENCE [LARGE SCALE GENOMIC DNA]</scope>
    <source>
        <strain evidence="2">DSM 12126</strain>
    </source>
</reference>
<accession>A0A1W2CUI7</accession>
<keyword evidence="2" id="KW-1185">Reference proteome</keyword>
<dbReference type="Pfam" id="PF19781">
    <property type="entry name" value="DUF6266"/>
    <property type="match status" value="1"/>
</dbReference>
<gene>
    <name evidence="1" type="ORF">SAMN04488524_3256</name>
</gene>
<protein>
    <submittedName>
        <fullName evidence="1">Uncharacterized protein</fullName>
    </submittedName>
</protein>
<dbReference type="EMBL" id="FWXT01000002">
    <property type="protein sequence ID" value="SMC88897.1"/>
    <property type="molecule type" value="Genomic_DNA"/>
</dbReference>
<name>A0A1W2CUI7_9SPHI</name>